<organism evidence="1 2">
    <name type="scientific">Mortierella polycephala</name>
    <dbReference type="NCBI Taxonomy" id="41804"/>
    <lineage>
        <taxon>Eukaryota</taxon>
        <taxon>Fungi</taxon>
        <taxon>Fungi incertae sedis</taxon>
        <taxon>Mucoromycota</taxon>
        <taxon>Mortierellomycotina</taxon>
        <taxon>Mortierellomycetes</taxon>
        <taxon>Mortierellales</taxon>
        <taxon>Mortierellaceae</taxon>
        <taxon>Mortierella</taxon>
    </lineage>
</organism>
<dbReference type="PANTHER" id="PTHR10715">
    <property type="entry name" value="60S RIBOSOMAL PROTEIN L6"/>
    <property type="match status" value="1"/>
</dbReference>
<keyword evidence="2" id="KW-1185">Reference proteome</keyword>
<dbReference type="PANTHER" id="PTHR10715:SF0">
    <property type="entry name" value="LARGE RIBOSOMAL SUBUNIT PROTEIN EL6"/>
    <property type="match status" value="1"/>
</dbReference>
<dbReference type="GO" id="GO:0003723">
    <property type="term" value="F:RNA binding"/>
    <property type="evidence" value="ECO:0007669"/>
    <property type="project" value="TreeGrafter"/>
</dbReference>
<sequence length="52" mass="5859">KKKEPLAENKVALQKATDKVILEAVNKVEHLRQYLSAKFSLTKGQAPHALQF</sequence>
<proteinExistence type="predicted"/>
<dbReference type="Pfam" id="PF01159">
    <property type="entry name" value="Ribosomal_L6e"/>
    <property type="match status" value="1"/>
</dbReference>
<feature type="non-terminal residue" evidence="1">
    <location>
        <position position="1"/>
    </location>
</feature>
<accession>A0A9P6U5T8</accession>
<dbReference type="GO" id="GO:0000027">
    <property type="term" value="P:ribosomal large subunit assembly"/>
    <property type="evidence" value="ECO:0007669"/>
    <property type="project" value="TreeGrafter"/>
</dbReference>
<dbReference type="GO" id="GO:0002181">
    <property type="term" value="P:cytoplasmic translation"/>
    <property type="evidence" value="ECO:0007669"/>
    <property type="project" value="TreeGrafter"/>
</dbReference>
<dbReference type="InterPro" id="IPR000915">
    <property type="entry name" value="60S_ribosomal_eL6"/>
</dbReference>
<reference evidence="1" key="1">
    <citation type="journal article" date="2020" name="Fungal Divers.">
        <title>Resolving the Mortierellaceae phylogeny through synthesis of multi-gene phylogenetics and phylogenomics.</title>
        <authorList>
            <person name="Vandepol N."/>
            <person name="Liber J."/>
            <person name="Desiro A."/>
            <person name="Na H."/>
            <person name="Kennedy M."/>
            <person name="Barry K."/>
            <person name="Grigoriev I.V."/>
            <person name="Miller A.N."/>
            <person name="O'Donnell K."/>
            <person name="Stajich J.E."/>
            <person name="Bonito G."/>
        </authorList>
    </citation>
    <scope>NUCLEOTIDE SEQUENCE</scope>
    <source>
        <strain evidence="1">KOD948</strain>
    </source>
</reference>
<name>A0A9P6U5T8_9FUNG</name>
<dbReference type="EMBL" id="JAAAJA010000143">
    <property type="protein sequence ID" value="KAG0260837.1"/>
    <property type="molecule type" value="Genomic_DNA"/>
</dbReference>
<dbReference type="AlphaFoldDB" id="A0A9P6U5T8"/>
<dbReference type="GO" id="GO:0003735">
    <property type="term" value="F:structural constituent of ribosome"/>
    <property type="evidence" value="ECO:0007669"/>
    <property type="project" value="InterPro"/>
</dbReference>
<evidence type="ECO:0000313" key="1">
    <source>
        <dbReference type="EMBL" id="KAG0260837.1"/>
    </source>
</evidence>
<protein>
    <submittedName>
        <fullName evidence="1">Uncharacterized protein</fullName>
    </submittedName>
</protein>
<evidence type="ECO:0000313" key="2">
    <source>
        <dbReference type="Proteomes" id="UP000726737"/>
    </source>
</evidence>
<comment type="caution">
    <text evidence="1">The sequence shown here is derived from an EMBL/GenBank/DDBJ whole genome shotgun (WGS) entry which is preliminary data.</text>
</comment>
<gene>
    <name evidence="1" type="ORF">BG011_001590</name>
</gene>
<dbReference type="OrthoDB" id="2436667at2759"/>
<dbReference type="Proteomes" id="UP000726737">
    <property type="component" value="Unassembled WGS sequence"/>
</dbReference>
<dbReference type="GO" id="GO:0022625">
    <property type="term" value="C:cytosolic large ribosomal subunit"/>
    <property type="evidence" value="ECO:0007669"/>
    <property type="project" value="TreeGrafter"/>
</dbReference>